<dbReference type="SUPFAM" id="SSF52096">
    <property type="entry name" value="ClpP/crotonase"/>
    <property type="match status" value="1"/>
</dbReference>
<organism evidence="5 6">
    <name type="scientific">Novosphingobium beihaiensis</name>
    <dbReference type="NCBI Taxonomy" id="2930389"/>
    <lineage>
        <taxon>Bacteria</taxon>
        <taxon>Pseudomonadati</taxon>
        <taxon>Pseudomonadota</taxon>
        <taxon>Alphaproteobacteria</taxon>
        <taxon>Sphingomonadales</taxon>
        <taxon>Sphingomonadaceae</taxon>
        <taxon>Novosphingobium</taxon>
    </lineage>
</organism>
<evidence type="ECO:0000313" key="5">
    <source>
        <dbReference type="EMBL" id="MCJ2187615.1"/>
    </source>
</evidence>
<comment type="caution">
    <text evidence="5">The sequence shown here is derived from an EMBL/GenBank/DDBJ whole genome shotgun (WGS) entry which is preliminary data.</text>
</comment>
<dbReference type="Proteomes" id="UP001202281">
    <property type="component" value="Unassembled WGS sequence"/>
</dbReference>
<dbReference type="InterPro" id="IPR001753">
    <property type="entry name" value="Enoyl-CoA_hydra/iso"/>
</dbReference>
<dbReference type="RefSeq" id="WP_243921468.1">
    <property type="nucleotide sequence ID" value="NZ_JALHLG010000016.1"/>
</dbReference>
<gene>
    <name evidence="5" type="ORF">MTR66_12415</name>
</gene>
<dbReference type="Gene3D" id="3.90.226.10">
    <property type="entry name" value="2-enoyl-CoA Hydratase, Chain A, domain 1"/>
    <property type="match status" value="1"/>
</dbReference>
<comment type="similarity">
    <text evidence="1 4">Belongs to the enoyl-CoA hydratase/isomerase family.</text>
</comment>
<protein>
    <submittedName>
        <fullName evidence="5">Enoyl-CoA hydratase-related protein</fullName>
    </submittedName>
</protein>
<name>A0ABT0BRD0_9SPHN</name>
<reference evidence="5 6" key="1">
    <citation type="submission" date="2022-04" db="EMBL/GenBank/DDBJ databases">
        <title>Identification of a novel bacterium isolated from mangrove sediments.</title>
        <authorList>
            <person name="Pan X."/>
        </authorList>
    </citation>
    <scope>NUCLEOTIDE SEQUENCE [LARGE SCALE GENOMIC DNA]</scope>
    <source>
        <strain evidence="5 6">B2638</strain>
    </source>
</reference>
<dbReference type="PANTHER" id="PTHR11941:SF169">
    <property type="entry name" value="(7AS)-7A-METHYL-1,5-DIOXO-2,3,5,6,7,7A-HEXAHYDRO-1H-INDENE-CARBOXYL-COA HYDROLASE"/>
    <property type="match status" value="1"/>
</dbReference>
<dbReference type="InterPro" id="IPR014748">
    <property type="entry name" value="Enoyl-CoA_hydra_C"/>
</dbReference>
<proteinExistence type="inferred from homology"/>
<dbReference type="PROSITE" id="PS00166">
    <property type="entry name" value="ENOYL_COA_HYDRATASE"/>
    <property type="match status" value="1"/>
</dbReference>
<accession>A0ABT0BRD0</accession>
<evidence type="ECO:0000313" key="6">
    <source>
        <dbReference type="Proteomes" id="UP001202281"/>
    </source>
</evidence>
<dbReference type="CDD" id="cd06558">
    <property type="entry name" value="crotonase-like"/>
    <property type="match status" value="1"/>
</dbReference>
<dbReference type="InterPro" id="IPR029045">
    <property type="entry name" value="ClpP/crotonase-like_dom_sf"/>
</dbReference>
<keyword evidence="6" id="KW-1185">Reference proteome</keyword>
<dbReference type="InterPro" id="IPR018376">
    <property type="entry name" value="Enoyl-CoA_hyd/isom_CS"/>
</dbReference>
<evidence type="ECO:0000256" key="4">
    <source>
        <dbReference type="RuleBase" id="RU003707"/>
    </source>
</evidence>
<dbReference type="Pfam" id="PF00378">
    <property type="entry name" value="ECH_1"/>
    <property type="match status" value="1"/>
</dbReference>
<evidence type="ECO:0000256" key="2">
    <source>
        <dbReference type="ARBA" id="ARBA00023098"/>
    </source>
</evidence>
<sequence>MEQQSHEAVLYEKMGAHVALVTINRPEARNAVNGAVAEAIEGIVKSVEADGDIRAVVLTGSGGKVFSAGADLKEVSAGNLNKLIRPETGFAGFVFHERTKPWIAAVEGLALAGGCELALACDMIVASEGGAFGLPEVLRGLIASAGGLFRLPRALPRAIAIEMILTADRLPSERAAELGMVNHLAPAGEVVAAALAIAEKIASNAPVAVAESLKLAKLSADLEDGELQRLSQEAQDRIMLTEDFQEGPLAFIEKRAPVWKGR</sequence>
<keyword evidence="3" id="KW-0456">Lyase</keyword>
<dbReference type="Gene3D" id="1.10.12.10">
    <property type="entry name" value="Lyase 2-enoyl-coa Hydratase, Chain A, domain 2"/>
    <property type="match status" value="1"/>
</dbReference>
<evidence type="ECO:0000256" key="3">
    <source>
        <dbReference type="ARBA" id="ARBA00023239"/>
    </source>
</evidence>
<dbReference type="EMBL" id="JALHLG010000016">
    <property type="protein sequence ID" value="MCJ2187615.1"/>
    <property type="molecule type" value="Genomic_DNA"/>
</dbReference>
<keyword evidence="2" id="KW-0443">Lipid metabolism</keyword>
<dbReference type="PANTHER" id="PTHR11941">
    <property type="entry name" value="ENOYL-COA HYDRATASE-RELATED"/>
    <property type="match status" value="1"/>
</dbReference>
<evidence type="ECO:0000256" key="1">
    <source>
        <dbReference type="ARBA" id="ARBA00005254"/>
    </source>
</evidence>